<reference evidence="2" key="1">
    <citation type="journal article" date="2019" name="Int. J. Syst. Evol. Microbiol.">
        <title>The Global Catalogue of Microorganisms (GCM) 10K type strain sequencing project: providing services to taxonomists for standard genome sequencing and annotation.</title>
        <authorList>
            <consortium name="The Broad Institute Genomics Platform"/>
            <consortium name="The Broad Institute Genome Sequencing Center for Infectious Disease"/>
            <person name="Wu L."/>
            <person name="Ma J."/>
        </authorList>
    </citation>
    <scope>NUCLEOTIDE SEQUENCE [LARGE SCALE GENOMIC DNA]</scope>
    <source>
        <strain evidence="2">TISTR 2466</strain>
    </source>
</reference>
<evidence type="ECO:0000313" key="2">
    <source>
        <dbReference type="Proteomes" id="UP001597399"/>
    </source>
</evidence>
<keyword evidence="2" id="KW-1185">Reference proteome</keyword>
<dbReference type="EMBL" id="JBHUMQ010000004">
    <property type="protein sequence ID" value="MFD2692609.1"/>
    <property type="molecule type" value="Genomic_DNA"/>
</dbReference>
<dbReference type="Proteomes" id="UP001597399">
    <property type="component" value="Unassembled WGS sequence"/>
</dbReference>
<accession>A0ABW5S0Q5</accession>
<dbReference type="RefSeq" id="WP_290446640.1">
    <property type="nucleotide sequence ID" value="NZ_JAMXWM010000054.1"/>
</dbReference>
<sequence>MATFGIMGFMFGICALGLAADIESKYKKLEQRVKELEDQGK</sequence>
<comment type="caution">
    <text evidence="1">The sequence shown here is derived from an EMBL/GenBank/DDBJ whole genome shotgun (WGS) entry which is preliminary data.</text>
</comment>
<protein>
    <recommendedName>
        <fullName evidence="3">Holin</fullName>
    </recommendedName>
</protein>
<evidence type="ECO:0000313" key="1">
    <source>
        <dbReference type="EMBL" id="MFD2692609.1"/>
    </source>
</evidence>
<proteinExistence type="predicted"/>
<organism evidence="1 2">
    <name type="scientific">Sporolactobacillus shoreicorticis</name>
    <dbReference type="NCBI Taxonomy" id="1923877"/>
    <lineage>
        <taxon>Bacteria</taxon>
        <taxon>Bacillati</taxon>
        <taxon>Bacillota</taxon>
        <taxon>Bacilli</taxon>
        <taxon>Bacillales</taxon>
        <taxon>Sporolactobacillaceae</taxon>
        <taxon>Sporolactobacillus</taxon>
    </lineage>
</organism>
<name>A0ABW5S0Q5_9BACL</name>
<gene>
    <name evidence="1" type="ORF">ACFSUE_02975</name>
</gene>
<evidence type="ECO:0008006" key="3">
    <source>
        <dbReference type="Google" id="ProtNLM"/>
    </source>
</evidence>